<evidence type="ECO:0000313" key="2">
    <source>
        <dbReference type="Proteomes" id="UP000075636"/>
    </source>
</evidence>
<proteinExistence type="predicted"/>
<name>A0A149TMU0_9PROT</name>
<protein>
    <submittedName>
        <fullName evidence="1">Uncharacterized protein</fullName>
    </submittedName>
</protein>
<dbReference type="EMBL" id="LHZR01000075">
    <property type="protein sequence ID" value="KXV50576.1"/>
    <property type="molecule type" value="Genomic_DNA"/>
</dbReference>
<dbReference type="Proteomes" id="UP000075636">
    <property type="component" value="Unassembled WGS sequence"/>
</dbReference>
<accession>A0A149TMU0</accession>
<dbReference type="OrthoDB" id="7261162at2"/>
<sequence length="149" mass="15196">MLTADRTLRQKMGPRSPQFGGTVAAGFTVFRNSITAVCADGTLVPAGSTGTPSALVAILGLARHMQINTANFPGTGPGVGGSTAVDCLTGCYDLPFSDTAPTWADKGKPVYAVDDETVSLTQTPEGGTARLQVGVFAGIDADGTPYTEI</sequence>
<dbReference type="PATRIC" id="fig|318683.6.peg.3613"/>
<comment type="caution">
    <text evidence="1">The sequence shown here is derived from an EMBL/GenBank/DDBJ whole genome shotgun (WGS) entry which is preliminary data.</text>
</comment>
<gene>
    <name evidence="1" type="ORF">AD945_01695</name>
</gene>
<evidence type="ECO:0000313" key="1">
    <source>
        <dbReference type="EMBL" id="KXV50576.1"/>
    </source>
</evidence>
<dbReference type="AlphaFoldDB" id="A0A149TMU0"/>
<organism evidence="1 2">
    <name type="scientific">Gluconobacter albidus</name>
    <dbReference type="NCBI Taxonomy" id="318683"/>
    <lineage>
        <taxon>Bacteria</taxon>
        <taxon>Pseudomonadati</taxon>
        <taxon>Pseudomonadota</taxon>
        <taxon>Alphaproteobacteria</taxon>
        <taxon>Acetobacterales</taxon>
        <taxon>Acetobacteraceae</taxon>
        <taxon>Gluconobacter</taxon>
    </lineage>
</organism>
<dbReference type="RefSeq" id="WP_062105978.1">
    <property type="nucleotide sequence ID" value="NZ_LHZR01000075.1"/>
</dbReference>
<reference evidence="1 2" key="1">
    <citation type="submission" date="2015-06" db="EMBL/GenBank/DDBJ databases">
        <title>Improved classification and identification of acetic acid bacteria using matrix-assisted laser desorption/ionization time-of-flight mass spectrometry; Gluconobacter nephelii and Gluconobacter uchimurae are later heterotypic synonyms of Gluconobacter japonicus and Gluconobacter oxydans, respectively.</title>
        <authorList>
            <person name="Li L."/>
            <person name="Cleenwerck I."/>
            <person name="De Vuyst L."/>
            <person name="Vandamme P."/>
        </authorList>
    </citation>
    <scope>NUCLEOTIDE SEQUENCE [LARGE SCALE GENOMIC DNA]</scope>
    <source>
        <strain evidence="1 2">LMG 1768</strain>
    </source>
</reference>